<dbReference type="GO" id="GO:0016705">
    <property type="term" value="F:oxidoreductase activity, acting on paired donors, with incorporation or reduction of molecular oxygen"/>
    <property type="evidence" value="ECO:0007669"/>
    <property type="project" value="InterPro"/>
</dbReference>
<keyword evidence="6" id="KW-0812">Transmembrane</keyword>
<dbReference type="SUPFAM" id="SSF48264">
    <property type="entry name" value="Cytochrome P450"/>
    <property type="match status" value="1"/>
</dbReference>
<dbReference type="PRINTS" id="PR00463">
    <property type="entry name" value="EP450I"/>
</dbReference>
<sequence>MEQSVMQLYYNCGFCLFLALLVHVLLRAMSGGRPRLPPGPWQLPIIGSLHHLPRGLPHHTMRDLSLRHGPVMLIRICELAAVVVSSAEAAREVFTEHGTAFEQRPSSRSIDEACSGHRTSILFAPYGERWRLLRRILVTELLSARRVQSFRRVREEEAARLVSSLTLASAGGRVVNVGGLLAGFVADSSVRAIFGNRLPGADRAAYLEVRKRGTDLSSLFDLRDLFPSSRLVRMLLPRSRKAQQHRQEVSRLMDGILRHHEERRATGAENAGGERDEDMIDVLLRVQNDGAMPSVSLSPAVIKAVVTEVFGAALDTSTITLQWAMAELVANSRVMEKAQLETRRVLAGKERVQEAALGELRYLKAVIKETLRLHPPTALVTRLCLEHGQKVQGYDVPYGTMIVANVWAISRDPRYRKDPSSFVPERFEEGDECGTDLGGSDDFKFTPFGAGRRICPGINFAGANIEIALASLVYHFDWELPSGEGIDMTEAFGVSVKRKAELMLQPIPRIRPTCI</sequence>
<name>A0A9W8CGF2_9POAL</name>
<keyword evidence="6" id="KW-0472">Membrane</keyword>
<evidence type="ECO:0000313" key="7">
    <source>
        <dbReference type="EMBL" id="KAJ1256797.1"/>
    </source>
</evidence>
<evidence type="ECO:0000256" key="1">
    <source>
        <dbReference type="ARBA" id="ARBA00010617"/>
    </source>
</evidence>
<evidence type="ECO:0000256" key="5">
    <source>
        <dbReference type="RuleBase" id="RU000461"/>
    </source>
</evidence>
<accession>A0A9W8CGF2</accession>
<dbReference type="Proteomes" id="UP001164776">
    <property type="component" value="Unassembled WGS sequence"/>
</dbReference>
<dbReference type="InterPro" id="IPR002401">
    <property type="entry name" value="Cyt_P450_E_grp-I"/>
</dbReference>
<dbReference type="InterPro" id="IPR001128">
    <property type="entry name" value="Cyt_P450"/>
</dbReference>
<dbReference type="GO" id="GO:0005506">
    <property type="term" value="F:iron ion binding"/>
    <property type="evidence" value="ECO:0007669"/>
    <property type="project" value="InterPro"/>
</dbReference>
<keyword evidence="2 4" id="KW-0479">Metal-binding</keyword>
<keyword evidence="5" id="KW-0560">Oxidoreductase</keyword>
<organism evidence="7 8">
    <name type="scientific">Paspalum vaginatum</name>
    <name type="common">seashore paspalum</name>
    <dbReference type="NCBI Taxonomy" id="158149"/>
    <lineage>
        <taxon>Eukaryota</taxon>
        <taxon>Viridiplantae</taxon>
        <taxon>Streptophyta</taxon>
        <taxon>Embryophyta</taxon>
        <taxon>Tracheophyta</taxon>
        <taxon>Spermatophyta</taxon>
        <taxon>Magnoliopsida</taxon>
        <taxon>Liliopsida</taxon>
        <taxon>Poales</taxon>
        <taxon>Poaceae</taxon>
        <taxon>PACMAD clade</taxon>
        <taxon>Panicoideae</taxon>
        <taxon>Andropogonodae</taxon>
        <taxon>Paspaleae</taxon>
        <taxon>Paspalinae</taxon>
        <taxon>Paspalum</taxon>
    </lineage>
</organism>
<dbReference type="PROSITE" id="PS00086">
    <property type="entry name" value="CYTOCHROME_P450"/>
    <property type="match status" value="1"/>
</dbReference>
<dbReference type="PRINTS" id="PR00385">
    <property type="entry name" value="P450"/>
</dbReference>
<evidence type="ECO:0000313" key="8">
    <source>
        <dbReference type="Proteomes" id="UP001164776"/>
    </source>
</evidence>
<evidence type="ECO:0000256" key="4">
    <source>
        <dbReference type="PIRSR" id="PIRSR602401-1"/>
    </source>
</evidence>
<dbReference type="InterPro" id="IPR017972">
    <property type="entry name" value="Cyt_P450_CS"/>
</dbReference>
<reference evidence="7 8" key="1">
    <citation type="submission" date="2022-10" db="EMBL/GenBank/DDBJ databases">
        <title>WGS assembly of Paspalum vaginatum 540-79.</title>
        <authorList>
            <person name="Sun G."/>
            <person name="Wase N."/>
            <person name="Shu S."/>
            <person name="Jenkins J."/>
            <person name="Zhou B."/>
            <person name="Torres-Rodriguez J."/>
            <person name="Chen C."/>
            <person name="Sandor L."/>
            <person name="Plott C."/>
            <person name="Yoshinga Y."/>
            <person name="Daum C."/>
            <person name="Qi P."/>
            <person name="Barry K."/>
            <person name="Lipzen A."/>
            <person name="Berry L."/>
            <person name="Pedersen C."/>
            <person name="Gottilla T."/>
            <person name="Foltz A."/>
            <person name="Yu H."/>
            <person name="O'Malley R."/>
            <person name="Zhang C."/>
            <person name="Devos K."/>
            <person name="Sigmon B."/>
            <person name="Yu B."/>
            <person name="Obata T."/>
            <person name="Schmutz J."/>
            <person name="Schnable J."/>
        </authorList>
    </citation>
    <scope>NUCLEOTIDE SEQUENCE [LARGE SCALE GENOMIC DNA]</scope>
    <source>
        <strain evidence="8">cv. 540-79</strain>
    </source>
</reference>
<keyword evidence="8" id="KW-1185">Reference proteome</keyword>
<dbReference type="AlphaFoldDB" id="A0A9W8CGF2"/>
<comment type="cofactor">
    <cofactor evidence="4">
        <name>heme</name>
        <dbReference type="ChEBI" id="CHEBI:30413"/>
    </cofactor>
</comment>
<feature type="transmembrane region" description="Helical" evidence="6">
    <location>
        <begin position="6"/>
        <end position="26"/>
    </location>
</feature>
<comment type="similarity">
    <text evidence="1 5">Belongs to the cytochrome P450 family.</text>
</comment>
<feature type="binding site" description="axial binding residue" evidence="4">
    <location>
        <position position="455"/>
    </location>
    <ligand>
        <name>heme</name>
        <dbReference type="ChEBI" id="CHEBI:30413"/>
    </ligand>
    <ligandPart>
        <name>Fe</name>
        <dbReference type="ChEBI" id="CHEBI:18248"/>
    </ligandPart>
</feature>
<comment type="caution">
    <text evidence="7">The sequence shown here is derived from an EMBL/GenBank/DDBJ whole genome shotgun (WGS) entry which is preliminary data.</text>
</comment>
<dbReference type="OrthoDB" id="2789670at2759"/>
<dbReference type="GO" id="GO:0004497">
    <property type="term" value="F:monooxygenase activity"/>
    <property type="evidence" value="ECO:0007669"/>
    <property type="project" value="UniProtKB-KW"/>
</dbReference>
<dbReference type="Pfam" id="PF00067">
    <property type="entry name" value="p450"/>
    <property type="match status" value="1"/>
</dbReference>
<keyword evidence="5" id="KW-0503">Monooxygenase</keyword>
<dbReference type="FunFam" id="1.10.630.10:FF:000064">
    <property type="entry name" value="Cytochrome P450 monooxygenase"/>
    <property type="match status" value="1"/>
</dbReference>
<evidence type="ECO:0000256" key="3">
    <source>
        <dbReference type="ARBA" id="ARBA00023004"/>
    </source>
</evidence>
<keyword evidence="4 5" id="KW-0349">Heme</keyword>
<proteinExistence type="inferred from homology"/>
<dbReference type="PANTHER" id="PTHR47955:SF21">
    <property type="entry name" value="OS06G0642300 PROTEIN"/>
    <property type="match status" value="1"/>
</dbReference>
<evidence type="ECO:0000256" key="2">
    <source>
        <dbReference type="ARBA" id="ARBA00022723"/>
    </source>
</evidence>
<dbReference type="PANTHER" id="PTHR47955">
    <property type="entry name" value="CYTOCHROME P450 FAMILY 71 PROTEIN"/>
    <property type="match status" value="1"/>
</dbReference>
<keyword evidence="6" id="KW-1133">Transmembrane helix</keyword>
<dbReference type="GO" id="GO:0020037">
    <property type="term" value="F:heme binding"/>
    <property type="evidence" value="ECO:0007669"/>
    <property type="project" value="InterPro"/>
</dbReference>
<dbReference type="Gene3D" id="1.10.630.10">
    <property type="entry name" value="Cytochrome P450"/>
    <property type="match status" value="1"/>
</dbReference>
<evidence type="ECO:0000256" key="6">
    <source>
        <dbReference type="SAM" id="Phobius"/>
    </source>
</evidence>
<dbReference type="EMBL" id="MU629478">
    <property type="protein sequence ID" value="KAJ1256797.1"/>
    <property type="molecule type" value="Genomic_DNA"/>
</dbReference>
<keyword evidence="3 4" id="KW-0408">Iron</keyword>
<dbReference type="InterPro" id="IPR036396">
    <property type="entry name" value="Cyt_P450_sf"/>
</dbReference>
<gene>
    <name evidence="7" type="ORF">BS78_K311700</name>
</gene>
<protein>
    <recommendedName>
        <fullName evidence="9">Cytochrome P450</fullName>
    </recommendedName>
</protein>
<evidence type="ECO:0008006" key="9">
    <source>
        <dbReference type="Google" id="ProtNLM"/>
    </source>
</evidence>